<organism evidence="13 14">
    <name type="scientific">Paramecium octaurelia</name>
    <dbReference type="NCBI Taxonomy" id="43137"/>
    <lineage>
        <taxon>Eukaryota</taxon>
        <taxon>Sar</taxon>
        <taxon>Alveolata</taxon>
        <taxon>Ciliophora</taxon>
        <taxon>Intramacronucleata</taxon>
        <taxon>Oligohymenophorea</taxon>
        <taxon>Peniculida</taxon>
        <taxon>Parameciidae</taxon>
        <taxon>Paramecium</taxon>
    </lineage>
</organism>
<keyword evidence="6 9" id="KW-0067">ATP-binding</keyword>
<sequence length="372" mass="43218">MKKQQVQAKAKAKTNEKQSKLNQNSNDRYYPDLLIDEDAYLRNNYKVVRELGRGGYGVVYKGYAYHNGQEDKTKKYAIKVNFSTVSPELIFAEIGFLKLVQGKENLPQLVNLFLTNQKIYIVTEYFSFAPFITFFSTFNMEQIRDYLRELLKALLVLKQNGIYHRDVKPGNFLYNPKIKKGILIDYGLSEIDKSFVNNMMESGGNVSELRQRKQLYEDIMKTIAQIGHNKIGTESFMPLESILHYQEQSYEVDIWAVGVIFLQFLTRKYNLFSNVRMVHKPAVSKNLFYVNFILELTSLFGAEAITKICNKFGYNVNLPSVVAKTPINWRSVIHVEGFDDKAEDLLTQLLELDPQKRIKVEDALQHPFFFEQ</sequence>
<dbReference type="SMART" id="SM00220">
    <property type="entry name" value="S_TKc"/>
    <property type="match status" value="1"/>
</dbReference>
<reference evidence="13" key="1">
    <citation type="submission" date="2021-01" db="EMBL/GenBank/DDBJ databases">
        <authorList>
            <consortium name="Genoscope - CEA"/>
            <person name="William W."/>
        </authorList>
    </citation>
    <scope>NUCLEOTIDE SEQUENCE</scope>
</reference>
<evidence type="ECO:0000256" key="9">
    <source>
        <dbReference type="PROSITE-ProRule" id="PRU10141"/>
    </source>
</evidence>
<keyword evidence="14" id="KW-1185">Reference proteome</keyword>
<evidence type="ECO:0000313" key="14">
    <source>
        <dbReference type="Proteomes" id="UP000683925"/>
    </source>
</evidence>
<dbReference type="InterPro" id="IPR017441">
    <property type="entry name" value="Protein_kinase_ATP_BS"/>
</dbReference>
<evidence type="ECO:0000256" key="2">
    <source>
        <dbReference type="ARBA" id="ARBA00022527"/>
    </source>
</evidence>
<feature type="binding site" evidence="9">
    <location>
        <position position="79"/>
    </location>
    <ligand>
        <name>ATP</name>
        <dbReference type="ChEBI" id="CHEBI:30616"/>
    </ligand>
</feature>
<dbReference type="GO" id="GO:0051726">
    <property type="term" value="P:regulation of cell cycle"/>
    <property type="evidence" value="ECO:0007669"/>
    <property type="project" value="TreeGrafter"/>
</dbReference>
<dbReference type="Proteomes" id="UP000683925">
    <property type="component" value="Unassembled WGS sequence"/>
</dbReference>
<name>A0A8S1XQY4_PAROT</name>
<comment type="similarity">
    <text evidence="10">Belongs to the protein kinase superfamily.</text>
</comment>
<comment type="caution">
    <text evidence="13">The sequence shown here is derived from an EMBL/GenBank/DDBJ whole genome shotgun (WGS) entry which is preliminary data.</text>
</comment>
<keyword evidence="2 10" id="KW-0723">Serine/threonine-protein kinase</keyword>
<dbReference type="EC" id="2.7.11.1" evidence="1"/>
<dbReference type="PROSITE" id="PS00108">
    <property type="entry name" value="PROTEIN_KINASE_ST"/>
    <property type="match status" value="1"/>
</dbReference>
<evidence type="ECO:0000256" key="5">
    <source>
        <dbReference type="ARBA" id="ARBA00022777"/>
    </source>
</evidence>
<dbReference type="Pfam" id="PF00069">
    <property type="entry name" value="Pkinase"/>
    <property type="match status" value="1"/>
</dbReference>
<keyword evidence="5" id="KW-0418">Kinase</keyword>
<dbReference type="PANTHER" id="PTHR24054:SF0">
    <property type="entry name" value="CASEIN KINASE II SUBUNIT ALPHA"/>
    <property type="match status" value="1"/>
</dbReference>
<evidence type="ECO:0000256" key="3">
    <source>
        <dbReference type="ARBA" id="ARBA00022679"/>
    </source>
</evidence>
<comment type="catalytic activity">
    <reaction evidence="8">
        <text>L-seryl-[protein] + ATP = O-phospho-L-seryl-[protein] + ADP + H(+)</text>
        <dbReference type="Rhea" id="RHEA:17989"/>
        <dbReference type="Rhea" id="RHEA-COMP:9863"/>
        <dbReference type="Rhea" id="RHEA-COMP:11604"/>
        <dbReference type="ChEBI" id="CHEBI:15378"/>
        <dbReference type="ChEBI" id="CHEBI:29999"/>
        <dbReference type="ChEBI" id="CHEBI:30616"/>
        <dbReference type="ChEBI" id="CHEBI:83421"/>
        <dbReference type="ChEBI" id="CHEBI:456216"/>
        <dbReference type="EC" id="2.7.11.1"/>
    </reaction>
</comment>
<dbReference type="AlphaFoldDB" id="A0A8S1XQY4"/>
<dbReference type="OrthoDB" id="10020333at2759"/>
<feature type="region of interest" description="Disordered" evidence="11">
    <location>
        <begin position="1"/>
        <end position="25"/>
    </location>
</feature>
<dbReference type="GO" id="GO:0005524">
    <property type="term" value="F:ATP binding"/>
    <property type="evidence" value="ECO:0007669"/>
    <property type="project" value="UniProtKB-UniRule"/>
</dbReference>
<evidence type="ECO:0000256" key="10">
    <source>
        <dbReference type="RuleBase" id="RU000304"/>
    </source>
</evidence>
<evidence type="ECO:0000256" key="8">
    <source>
        <dbReference type="ARBA" id="ARBA00048679"/>
    </source>
</evidence>
<evidence type="ECO:0000256" key="7">
    <source>
        <dbReference type="ARBA" id="ARBA00047899"/>
    </source>
</evidence>
<dbReference type="GO" id="GO:0005829">
    <property type="term" value="C:cytosol"/>
    <property type="evidence" value="ECO:0007669"/>
    <property type="project" value="TreeGrafter"/>
</dbReference>
<dbReference type="InterPro" id="IPR008271">
    <property type="entry name" value="Ser/Thr_kinase_AS"/>
</dbReference>
<dbReference type="GO" id="GO:0005634">
    <property type="term" value="C:nucleus"/>
    <property type="evidence" value="ECO:0007669"/>
    <property type="project" value="TreeGrafter"/>
</dbReference>
<dbReference type="EMBL" id="CAJJDP010000130">
    <property type="protein sequence ID" value="CAD8203463.1"/>
    <property type="molecule type" value="Genomic_DNA"/>
</dbReference>
<evidence type="ECO:0000256" key="1">
    <source>
        <dbReference type="ARBA" id="ARBA00012513"/>
    </source>
</evidence>
<dbReference type="OMA" id="FAPFITF"/>
<gene>
    <name evidence="13" type="ORF">POCTA_138.1.T1300041</name>
</gene>
<feature type="domain" description="Protein kinase" evidence="12">
    <location>
        <begin position="45"/>
        <end position="369"/>
    </location>
</feature>
<evidence type="ECO:0000259" key="12">
    <source>
        <dbReference type="PROSITE" id="PS50011"/>
    </source>
</evidence>
<evidence type="ECO:0000256" key="6">
    <source>
        <dbReference type="ARBA" id="ARBA00022840"/>
    </source>
</evidence>
<keyword evidence="4 9" id="KW-0547">Nucleotide-binding</keyword>
<dbReference type="PANTHER" id="PTHR24054">
    <property type="entry name" value="CASEIN KINASE II SUBUNIT ALPHA"/>
    <property type="match status" value="1"/>
</dbReference>
<keyword evidence="3" id="KW-0808">Transferase</keyword>
<dbReference type="PROSITE" id="PS50011">
    <property type="entry name" value="PROTEIN_KINASE_DOM"/>
    <property type="match status" value="1"/>
</dbReference>
<comment type="catalytic activity">
    <reaction evidence="7">
        <text>L-threonyl-[protein] + ATP = O-phospho-L-threonyl-[protein] + ADP + H(+)</text>
        <dbReference type="Rhea" id="RHEA:46608"/>
        <dbReference type="Rhea" id="RHEA-COMP:11060"/>
        <dbReference type="Rhea" id="RHEA-COMP:11605"/>
        <dbReference type="ChEBI" id="CHEBI:15378"/>
        <dbReference type="ChEBI" id="CHEBI:30013"/>
        <dbReference type="ChEBI" id="CHEBI:30616"/>
        <dbReference type="ChEBI" id="CHEBI:61977"/>
        <dbReference type="ChEBI" id="CHEBI:456216"/>
        <dbReference type="EC" id="2.7.11.1"/>
    </reaction>
</comment>
<dbReference type="InterPro" id="IPR045216">
    <property type="entry name" value="CK2_alpha"/>
</dbReference>
<accession>A0A8S1XQY4</accession>
<protein>
    <recommendedName>
        <fullName evidence="1">non-specific serine/threonine protein kinase</fullName>
        <ecNumber evidence="1">2.7.11.1</ecNumber>
    </recommendedName>
</protein>
<dbReference type="InterPro" id="IPR000719">
    <property type="entry name" value="Prot_kinase_dom"/>
</dbReference>
<dbReference type="PROSITE" id="PS00107">
    <property type="entry name" value="PROTEIN_KINASE_ATP"/>
    <property type="match status" value="1"/>
</dbReference>
<proteinExistence type="inferred from homology"/>
<evidence type="ECO:0000313" key="13">
    <source>
        <dbReference type="EMBL" id="CAD8203463.1"/>
    </source>
</evidence>
<dbReference type="GO" id="GO:0004674">
    <property type="term" value="F:protein serine/threonine kinase activity"/>
    <property type="evidence" value="ECO:0007669"/>
    <property type="project" value="UniProtKB-KW"/>
</dbReference>
<evidence type="ECO:0000256" key="4">
    <source>
        <dbReference type="ARBA" id="ARBA00022741"/>
    </source>
</evidence>
<dbReference type="GO" id="GO:0005956">
    <property type="term" value="C:protein kinase CK2 complex"/>
    <property type="evidence" value="ECO:0007669"/>
    <property type="project" value="TreeGrafter"/>
</dbReference>
<evidence type="ECO:0000256" key="11">
    <source>
        <dbReference type="SAM" id="MobiDB-lite"/>
    </source>
</evidence>